<organism evidence="1 2">
    <name type="scientific">Saccharothrix variisporea</name>
    <dbReference type="NCBI Taxonomy" id="543527"/>
    <lineage>
        <taxon>Bacteria</taxon>
        <taxon>Bacillati</taxon>
        <taxon>Actinomycetota</taxon>
        <taxon>Actinomycetes</taxon>
        <taxon>Pseudonocardiales</taxon>
        <taxon>Pseudonocardiaceae</taxon>
        <taxon>Saccharothrix</taxon>
    </lineage>
</organism>
<sequence length="60" mass="6868">MALTKFVDQDYSRAGQAVQDFINRVHTTIETAIDGLHRTQQQHVEAEKLVGEGLRRVYPE</sequence>
<proteinExistence type="predicted"/>
<comment type="caution">
    <text evidence="1">The sequence shown here is derived from an EMBL/GenBank/DDBJ whole genome shotgun (WGS) entry which is preliminary data.</text>
</comment>
<dbReference type="Proteomes" id="UP000272729">
    <property type="component" value="Unassembled WGS sequence"/>
</dbReference>
<reference evidence="1 2" key="1">
    <citation type="submission" date="2018-10" db="EMBL/GenBank/DDBJ databases">
        <title>Sequencing the genomes of 1000 actinobacteria strains.</title>
        <authorList>
            <person name="Klenk H.-P."/>
        </authorList>
    </citation>
    <scope>NUCLEOTIDE SEQUENCE [LARGE SCALE GENOMIC DNA]</scope>
    <source>
        <strain evidence="1 2">DSM 43911</strain>
    </source>
</reference>
<dbReference type="EMBL" id="RBXR01000001">
    <property type="protein sequence ID" value="RKT70434.1"/>
    <property type="molecule type" value="Genomic_DNA"/>
</dbReference>
<keyword evidence="2" id="KW-1185">Reference proteome</keyword>
<name>A0A495XC65_9PSEU</name>
<accession>A0A495XC65</accession>
<dbReference type="AlphaFoldDB" id="A0A495XC65"/>
<evidence type="ECO:0000313" key="1">
    <source>
        <dbReference type="EMBL" id="RKT70434.1"/>
    </source>
</evidence>
<gene>
    <name evidence="1" type="ORF">DFJ66_3694</name>
</gene>
<protein>
    <submittedName>
        <fullName evidence="1">Uncharacterized protein</fullName>
    </submittedName>
</protein>
<evidence type="ECO:0000313" key="2">
    <source>
        <dbReference type="Proteomes" id="UP000272729"/>
    </source>
</evidence>